<organism evidence="1 2">
    <name type="scientific">Streptomyces griseofuscus</name>
    <dbReference type="NCBI Taxonomy" id="146922"/>
    <lineage>
        <taxon>Bacteria</taxon>
        <taxon>Bacillati</taxon>
        <taxon>Actinomycetota</taxon>
        <taxon>Actinomycetes</taxon>
        <taxon>Kitasatosporales</taxon>
        <taxon>Streptomycetaceae</taxon>
        <taxon>Streptomyces</taxon>
    </lineage>
</organism>
<dbReference type="KEGG" id="sgf:HEP81_02038"/>
<dbReference type="Proteomes" id="UP000516422">
    <property type="component" value="Chromosome"/>
</dbReference>
<proteinExistence type="predicted"/>
<evidence type="ECO:0000313" key="1">
    <source>
        <dbReference type="EMBL" id="QNT92364.1"/>
    </source>
</evidence>
<sequence length="65" mass="6552">MAVDVAVLLILGIVIVFSCRGGGLKAGHALACAVFGLYLAGTENIGPFVKDATASVAHLLSGLRL</sequence>
<dbReference type="RefSeq" id="WP_037662434.1">
    <property type="nucleotide sequence ID" value="NZ_CP051006.1"/>
</dbReference>
<dbReference type="GeneID" id="91461631"/>
<gene>
    <name evidence="1" type="ORF">HEP81_02038</name>
</gene>
<name>A0A7H1PWD4_9ACTN</name>
<dbReference type="AlphaFoldDB" id="A0A7H1PWD4"/>
<evidence type="ECO:0000313" key="2">
    <source>
        <dbReference type="Proteomes" id="UP000516422"/>
    </source>
</evidence>
<reference evidence="1 2" key="1">
    <citation type="submission" date="2020-04" db="EMBL/GenBank/DDBJ databases">
        <title>Characterization and engineering of Streptomyces griseofuscus DSM40191 as a potential heterologous host for expression of BGCs.</title>
        <authorList>
            <person name="Gren T."/>
            <person name="Whitford C.M."/>
            <person name="Mohite O.S."/>
            <person name="Joergensen T.S."/>
            <person name="Nielsen J.B."/>
            <person name="Lee S.Y."/>
            <person name="Weber T."/>
        </authorList>
    </citation>
    <scope>NUCLEOTIDE SEQUENCE [LARGE SCALE GENOMIC DNA]</scope>
    <source>
        <strain evidence="1 2">DSM 40191</strain>
    </source>
</reference>
<accession>A0A7H1PWD4</accession>
<dbReference type="EMBL" id="CP051006">
    <property type="protein sequence ID" value="QNT92364.1"/>
    <property type="molecule type" value="Genomic_DNA"/>
</dbReference>
<protein>
    <submittedName>
        <fullName evidence="1">Uncharacterized protein</fullName>
    </submittedName>
</protein>